<evidence type="ECO:0000313" key="2">
    <source>
        <dbReference type="EMBL" id="MED6158968.1"/>
    </source>
</evidence>
<dbReference type="EMBL" id="JASCZI010121022">
    <property type="protein sequence ID" value="MED6158968.1"/>
    <property type="molecule type" value="Genomic_DNA"/>
</dbReference>
<evidence type="ECO:0000313" key="3">
    <source>
        <dbReference type="Proteomes" id="UP001341840"/>
    </source>
</evidence>
<sequence length="122" mass="14200">MQNSFSTKKREAISNNTTTGKAQKDTEVKIMIKVRELREPIASIQTNYMKRTNSMHTSLKAKKTRKILSNQRKHQELPQNLELLCSKRNEHNKDKQLKNKSSPPRGSKEDSREIEHDINIKS</sequence>
<evidence type="ECO:0000256" key="1">
    <source>
        <dbReference type="SAM" id="MobiDB-lite"/>
    </source>
</evidence>
<feature type="compositionally biased region" description="Basic and acidic residues" evidence="1">
    <location>
        <begin position="87"/>
        <end position="97"/>
    </location>
</feature>
<name>A0ABU6UGL8_9FABA</name>
<reference evidence="2 3" key="1">
    <citation type="journal article" date="2023" name="Plants (Basel)">
        <title>Bridging the Gap: Combining Genomics and Transcriptomics Approaches to Understand Stylosanthes scabra, an Orphan Legume from the Brazilian Caatinga.</title>
        <authorList>
            <person name="Ferreira-Neto J.R.C."/>
            <person name="da Silva M.D."/>
            <person name="Binneck E."/>
            <person name="de Melo N.F."/>
            <person name="da Silva R.H."/>
            <person name="de Melo A.L.T.M."/>
            <person name="Pandolfi V."/>
            <person name="Bustamante F.O."/>
            <person name="Brasileiro-Vidal A.C."/>
            <person name="Benko-Iseppon A.M."/>
        </authorList>
    </citation>
    <scope>NUCLEOTIDE SEQUENCE [LARGE SCALE GENOMIC DNA]</scope>
    <source>
        <tissue evidence="2">Leaves</tissue>
    </source>
</reference>
<dbReference type="Proteomes" id="UP001341840">
    <property type="component" value="Unassembled WGS sequence"/>
</dbReference>
<comment type="caution">
    <text evidence="2">The sequence shown here is derived from an EMBL/GenBank/DDBJ whole genome shotgun (WGS) entry which is preliminary data.</text>
</comment>
<keyword evidence="3" id="KW-1185">Reference proteome</keyword>
<gene>
    <name evidence="2" type="ORF">PIB30_037939</name>
</gene>
<feature type="compositionally biased region" description="Basic and acidic residues" evidence="1">
    <location>
        <begin position="106"/>
        <end position="122"/>
    </location>
</feature>
<accession>A0ABU6UGL8</accession>
<protein>
    <submittedName>
        <fullName evidence="2">Uncharacterized protein</fullName>
    </submittedName>
</protein>
<feature type="region of interest" description="Disordered" evidence="1">
    <location>
        <begin position="1"/>
        <end position="26"/>
    </location>
</feature>
<proteinExistence type="predicted"/>
<organism evidence="2 3">
    <name type="scientific">Stylosanthes scabra</name>
    <dbReference type="NCBI Taxonomy" id="79078"/>
    <lineage>
        <taxon>Eukaryota</taxon>
        <taxon>Viridiplantae</taxon>
        <taxon>Streptophyta</taxon>
        <taxon>Embryophyta</taxon>
        <taxon>Tracheophyta</taxon>
        <taxon>Spermatophyta</taxon>
        <taxon>Magnoliopsida</taxon>
        <taxon>eudicotyledons</taxon>
        <taxon>Gunneridae</taxon>
        <taxon>Pentapetalae</taxon>
        <taxon>rosids</taxon>
        <taxon>fabids</taxon>
        <taxon>Fabales</taxon>
        <taxon>Fabaceae</taxon>
        <taxon>Papilionoideae</taxon>
        <taxon>50 kb inversion clade</taxon>
        <taxon>dalbergioids sensu lato</taxon>
        <taxon>Dalbergieae</taxon>
        <taxon>Pterocarpus clade</taxon>
        <taxon>Stylosanthes</taxon>
    </lineage>
</organism>
<feature type="region of interest" description="Disordered" evidence="1">
    <location>
        <begin position="87"/>
        <end position="122"/>
    </location>
</feature>